<dbReference type="PANTHER" id="PTHR43877">
    <property type="entry name" value="AMINOALKYLPHOSPHONATE N-ACETYLTRANSFERASE-RELATED-RELATED"/>
    <property type="match status" value="1"/>
</dbReference>
<keyword evidence="5" id="KW-1185">Reference proteome</keyword>
<dbReference type="EMBL" id="QBKP01000005">
    <property type="protein sequence ID" value="PTX50514.1"/>
    <property type="molecule type" value="Genomic_DNA"/>
</dbReference>
<dbReference type="RefSeq" id="WP_108128741.1">
    <property type="nucleotide sequence ID" value="NZ_QBKP01000005.1"/>
</dbReference>
<accession>A0A2T6B384</accession>
<keyword evidence="4" id="KW-0687">Ribonucleoprotein</keyword>
<dbReference type="Gene3D" id="3.40.630.30">
    <property type="match status" value="1"/>
</dbReference>
<sequence>MIRDLDPQTDLAAVEALFRAAADYVDLESGAAVDGSQAASFFTDAPPGIDPATSLRLGMFAADRLIGKVDVAFGYPEAGDAYIGLMVFAPEARGSGQGVRLLREVEARARARGATRLFIAALEANAKGRAFWAREGFQPDQVFPDRDYGARRHTVHRMVKAL</sequence>
<dbReference type="CDD" id="cd04301">
    <property type="entry name" value="NAT_SF"/>
    <property type="match status" value="1"/>
</dbReference>
<dbReference type="Pfam" id="PF00583">
    <property type="entry name" value="Acetyltransf_1"/>
    <property type="match status" value="1"/>
</dbReference>
<keyword evidence="1" id="KW-0808">Transferase</keyword>
<keyword evidence="2" id="KW-0012">Acyltransferase</keyword>
<name>A0A2T6B384_9RHOB</name>
<protein>
    <submittedName>
        <fullName evidence="4">Ribosomal protein S18 acetylase RimI-like enzyme</fullName>
    </submittedName>
</protein>
<dbReference type="InterPro" id="IPR000182">
    <property type="entry name" value="GNAT_dom"/>
</dbReference>
<dbReference type="OrthoDB" id="7992078at2"/>
<feature type="domain" description="N-acetyltransferase" evidence="3">
    <location>
        <begin position="1"/>
        <end position="162"/>
    </location>
</feature>
<dbReference type="PANTHER" id="PTHR43877:SF2">
    <property type="entry name" value="AMINOALKYLPHOSPHONATE N-ACETYLTRANSFERASE-RELATED"/>
    <property type="match status" value="1"/>
</dbReference>
<dbReference type="GO" id="GO:0005840">
    <property type="term" value="C:ribosome"/>
    <property type="evidence" value="ECO:0007669"/>
    <property type="project" value="UniProtKB-KW"/>
</dbReference>
<evidence type="ECO:0000256" key="1">
    <source>
        <dbReference type="ARBA" id="ARBA00022679"/>
    </source>
</evidence>
<organism evidence="4 5">
    <name type="scientific">Gemmobacter caeni</name>
    <dbReference type="NCBI Taxonomy" id="589035"/>
    <lineage>
        <taxon>Bacteria</taxon>
        <taxon>Pseudomonadati</taxon>
        <taxon>Pseudomonadota</taxon>
        <taxon>Alphaproteobacteria</taxon>
        <taxon>Rhodobacterales</taxon>
        <taxon>Paracoccaceae</taxon>
        <taxon>Gemmobacter</taxon>
    </lineage>
</organism>
<evidence type="ECO:0000256" key="2">
    <source>
        <dbReference type="ARBA" id="ARBA00023315"/>
    </source>
</evidence>
<dbReference type="Proteomes" id="UP000244224">
    <property type="component" value="Unassembled WGS sequence"/>
</dbReference>
<comment type="caution">
    <text evidence="4">The sequence shown here is derived from an EMBL/GenBank/DDBJ whole genome shotgun (WGS) entry which is preliminary data.</text>
</comment>
<dbReference type="InterPro" id="IPR050832">
    <property type="entry name" value="Bact_Acetyltransf"/>
</dbReference>
<keyword evidence="4" id="KW-0689">Ribosomal protein</keyword>
<gene>
    <name evidence="4" type="ORF">C8N34_105158</name>
</gene>
<evidence type="ECO:0000313" key="4">
    <source>
        <dbReference type="EMBL" id="PTX50514.1"/>
    </source>
</evidence>
<dbReference type="AlphaFoldDB" id="A0A2T6B384"/>
<evidence type="ECO:0000259" key="3">
    <source>
        <dbReference type="PROSITE" id="PS51186"/>
    </source>
</evidence>
<dbReference type="InterPro" id="IPR016181">
    <property type="entry name" value="Acyl_CoA_acyltransferase"/>
</dbReference>
<proteinExistence type="predicted"/>
<evidence type="ECO:0000313" key="5">
    <source>
        <dbReference type="Proteomes" id="UP000244224"/>
    </source>
</evidence>
<dbReference type="PROSITE" id="PS51186">
    <property type="entry name" value="GNAT"/>
    <property type="match status" value="1"/>
</dbReference>
<reference evidence="4 5" key="1">
    <citation type="submission" date="2018-04" db="EMBL/GenBank/DDBJ databases">
        <title>Genomic Encyclopedia of Archaeal and Bacterial Type Strains, Phase II (KMG-II): from individual species to whole genera.</title>
        <authorList>
            <person name="Goeker M."/>
        </authorList>
    </citation>
    <scope>NUCLEOTIDE SEQUENCE [LARGE SCALE GENOMIC DNA]</scope>
    <source>
        <strain evidence="4 5">DSM 21823</strain>
    </source>
</reference>
<dbReference type="GO" id="GO:0016747">
    <property type="term" value="F:acyltransferase activity, transferring groups other than amino-acyl groups"/>
    <property type="evidence" value="ECO:0007669"/>
    <property type="project" value="InterPro"/>
</dbReference>
<dbReference type="SUPFAM" id="SSF55729">
    <property type="entry name" value="Acyl-CoA N-acyltransferases (Nat)"/>
    <property type="match status" value="1"/>
</dbReference>